<dbReference type="AlphaFoldDB" id="A0AA39YVM9"/>
<evidence type="ECO:0000313" key="4">
    <source>
        <dbReference type="EMBL" id="KAK0659462.1"/>
    </source>
</evidence>
<proteinExistence type="predicted"/>
<feature type="transmembrane region" description="Helical" evidence="2">
    <location>
        <begin position="235"/>
        <end position="254"/>
    </location>
</feature>
<comment type="caution">
    <text evidence="4">The sequence shown here is derived from an EMBL/GenBank/DDBJ whole genome shotgun (WGS) entry which is preliminary data.</text>
</comment>
<evidence type="ECO:0000313" key="5">
    <source>
        <dbReference type="Proteomes" id="UP001174997"/>
    </source>
</evidence>
<keyword evidence="2" id="KW-1133">Transmembrane helix</keyword>
<feature type="transmembrane region" description="Helical" evidence="2">
    <location>
        <begin position="287"/>
        <end position="307"/>
    </location>
</feature>
<evidence type="ECO:0000259" key="3">
    <source>
        <dbReference type="Pfam" id="PF20237"/>
    </source>
</evidence>
<feature type="transmembrane region" description="Helical" evidence="2">
    <location>
        <begin position="260"/>
        <end position="280"/>
    </location>
</feature>
<dbReference type="Proteomes" id="UP001174997">
    <property type="component" value="Unassembled WGS sequence"/>
</dbReference>
<name>A0AA39YVM9_9PEZI</name>
<protein>
    <recommendedName>
        <fullName evidence="3">DUF6594 domain-containing protein</fullName>
    </recommendedName>
</protein>
<reference evidence="4" key="1">
    <citation type="submission" date="2023-06" db="EMBL/GenBank/DDBJ databases">
        <title>Genome-scale phylogeny and comparative genomics of the fungal order Sordariales.</title>
        <authorList>
            <consortium name="Lawrence Berkeley National Laboratory"/>
            <person name="Hensen N."/>
            <person name="Bonometti L."/>
            <person name="Westerberg I."/>
            <person name="Brannstrom I.O."/>
            <person name="Guillou S."/>
            <person name="Cros-Aarteil S."/>
            <person name="Calhoun S."/>
            <person name="Haridas S."/>
            <person name="Kuo A."/>
            <person name="Mondo S."/>
            <person name="Pangilinan J."/>
            <person name="Riley R."/>
            <person name="Labutti K."/>
            <person name="Andreopoulos B."/>
            <person name="Lipzen A."/>
            <person name="Chen C."/>
            <person name="Yanf M."/>
            <person name="Daum C."/>
            <person name="Ng V."/>
            <person name="Clum A."/>
            <person name="Steindorff A."/>
            <person name="Ohm R."/>
            <person name="Martin F."/>
            <person name="Silar P."/>
            <person name="Natvig D."/>
            <person name="Lalanne C."/>
            <person name="Gautier V."/>
            <person name="Ament-Velasquez S.L."/>
            <person name="Kruys A."/>
            <person name="Hutchinson M.I."/>
            <person name="Powell A.J."/>
            <person name="Barry K."/>
            <person name="Miller A.N."/>
            <person name="Grigoriev I.V."/>
            <person name="Debuchy R."/>
            <person name="Gladieux P."/>
            <person name="Thoren M.H."/>
            <person name="Johannesson H."/>
        </authorList>
    </citation>
    <scope>NUCLEOTIDE SEQUENCE</scope>
    <source>
        <strain evidence="4">CBS 307.81</strain>
    </source>
</reference>
<organism evidence="4 5">
    <name type="scientific">Cercophora samala</name>
    <dbReference type="NCBI Taxonomy" id="330535"/>
    <lineage>
        <taxon>Eukaryota</taxon>
        <taxon>Fungi</taxon>
        <taxon>Dikarya</taxon>
        <taxon>Ascomycota</taxon>
        <taxon>Pezizomycotina</taxon>
        <taxon>Sordariomycetes</taxon>
        <taxon>Sordariomycetidae</taxon>
        <taxon>Sordariales</taxon>
        <taxon>Lasiosphaeriaceae</taxon>
        <taxon>Cercophora</taxon>
    </lineage>
</organism>
<keyword evidence="2" id="KW-0472">Membrane</keyword>
<dbReference type="InterPro" id="IPR046529">
    <property type="entry name" value="DUF6594"/>
</dbReference>
<accession>A0AA39YVM9</accession>
<keyword evidence="5" id="KW-1185">Reference proteome</keyword>
<dbReference type="Pfam" id="PF20237">
    <property type="entry name" value="DUF6594"/>
    <property type="match status" value="1"/>
</dbReference>
<evidence type="ECO:0000256" key="1">
    <source>
        <dbReference type="SAM" id="MobiDB-lite"/>
    </source>
</evidence>
<feature type="region of interest" description="Disordered" evidence="1">
    <location>
        <begin position="90"/>
        <end position="115"/>
    </location>
</feature>
<evidence type="ECO:0000256" key="2">
    <source>
        <dbReference type="SAM" id="Phobius"/>
    </source>
</evidence>
<sequence>MTSFSFSSTSIHILPSPVSKSFEMAEPLSLAVSLISAWSVIINARNALTPLSEATDRFLVMSFLPLQQQRIESIQKEIGEIVSRMQDNNTATLGHRPSSEPDDQTQLPGQRGHPLMRVQDGATRQGLTPEPHPDATAHTEELDRLLSKYAKAIRNYEILSQEALDPFEMSKTDRFFENVLATLGSPKQLQRRQARARAFQQLQGMTPKQVNSSFRELNRDFRIMTQKQEAFWERLWMGIFGGVAVIGPMILMVLKPDRNTSLITVSVATALFVLVLAIFAKGLAGKDVLAATAAYAAVLVVFVGTSLEFDSA</sequence>
<keyword evidence="2" id="KW-0812">Transmembrane</keyword>
<dbReference type="EMBL" id="JAULSY010000183">
    <property type="protein sequence ID" value="KAK0659462.1"/>
    <property type="molecule type" value="Genomic_DNA"/>
</dbReference>
<feature type="domain" description="DUF6594" evidence="3">
    <location>
        <begin position="56"/>
        <end position="300"/>
    </location>
</feature>
<gene>
    <name evidence="4" type="ORF">QBC41DRAFT_331484</name>
</gene>